<proteinExistence type="predicted"/>
<feature type="compositionally biased region" description="Basic and acidic residues" evidence="1">
    <location>
        <begin position="575"/>
        <end position="584"/>
    </location>
</feature>
<dbReference type="Proteomes" id="UP000824596">
    <property type="component" value="Unassembled WGS sequence"/>
</dbReference>
<dbReference type="CDD" id="cd09276">
    <property type="entry name" value="Rnase_HI_RT_non_LTR"/>
    <property type="match status" value="1"/>
</dbReference>
<dbReference type="RefSeq" id="XP_044725656.1">
    <property type="nucleotide sequence ID" value="XM_044859256.1"/>
</dbReference>
<evidence type="ECO:0000313" key="3">
    <source>
        <dbReference type="EMBL" id="KAH0968143.1"/>
    </source>
</evidence>
<dbReference type="GO" id="GO:0003676">
    <property type="term" value="F:nucleic acid binding"/>
    <property type="evidence" value="ECO:0007669"/>
    <property type="project" value="InterPro"/>
</dbReference>
<feature type="region of interest" description="Disordered" evidence="1">
    <location>
        <begin position="133"/>
        <end position="160"/>
    </location>
</feature>
<dbReference type="InterPro" id="IPR002156">
    <property type="entry name" value="RNaseH_domain"/>
</dbReference>
<dbReference type="InterPro" id="IPR012337">
    <property type="entry name" value="RNaseH-like_sf"/>
</dbReference>
<dbReference type="PANTHER" id="PTHR33481:SF1">
    <property type="entry name" value="ENDONUCLEASE_EXONUCLEASE_PHOSPHATASE DOMAIN-CONTAINING PROTEIN-RELATED"/>
    <property type="match status" value="1"/>
</dbReference>
<dbReference type="SUPFAM" id="SSF53098">
    <property type="entry name" value="Ribonuclease H-like"/>
    <property type="match status" value="1"/>
</dbReference>
<name>A0A9P8N5R7_9HYPO</name>
<dbReference type="PROSITE" id="PS50879">
    <property type="entry name" value="RNASE_H_1"/>
    <property type="match status" value="1"/>
</dbReference>
<protein>
    <submittedName>
        <fullName evidence="3">RNase H domain-containing protein</fullName>
    </submittedName>
</protein>
<reference evidence="3" key="1">
    <citation type="submission" date="2021-09" db="EMBL/GenBank/DDBJ databases">
        <title>A high-quality genome of the endoparasitic fungus Hirsutella rhossiliensis with a comparison of Hirsutella genomes reveals transposable elements contributing to genome size variation.</title>
        <authorList>
            <person name="Lin R."/>
            <person name="Jiao Y."/>
            <person name="Sun X."/>
            <person name="Ling J."/>
            <person name="Xie B."/>
            <person name="Cheng X."/>
        </authorList>
    </citation>
    <scope>NUCLEOTIDE SEQUENCE</scope>
    <source>
        <strain evidence="3">HR02</strain>
    </source>
</reference>
<organism evidence="3 4">
    <name type="scientific">Hirsutella rhossiliensis</name>
    <dbReference type="NCBI Taxonomy" id="111463"/>
    <lineage>
        <taxon>Eukaryota</taxon>
        <taxon>Fungi</taxon>
        <taxon>Dikarya</taxon>
        <taxon>Ascomycota</taxon>
        <taxon>Pezizomycotina</taxon>
        <taxon>Sordariomycetes</taxon>
        <taxon>Hypocreomycetidae</taxon>
        <taxon>Hypocreales</taxon>
        <taxon>Ophiocordycipitaceae</taxon>
        <taxon>Hirsutella</taxon>
    </lineage>
</organism>
<evidence type="ECO:0000313" key="4">
    <source>
        <dbReference type="Proteomes" id="UP000824596"/>
    </source>
</evidence>
<dbReference type="Gene3D" id="3.30.420.10">
    <property type="entry name" value="Ribonuclease H-like superfamily/Ribonuclease H"/>
    <property type="match status" value="1"/>
</dbReference>
<feature type="region of interest" description="Disordered" evidence="1">
    <location>
        <begin position="575"/>
        <end position="594"/>
    </location>
</feature>
<feature type="domain" description="RNase H type-1" evidence="2">
    <location>
        <begin position="443"/>
        <end position="579"/>
    </location>
</feature>
<dbReference type="Pfam" id="PF00075">
    <property type="entry name" value="RNase_H"/>
    <property type="match status" value="1"/>
</dbReference>
<keyword evidence="4" id="KW-1185">Reference proteome</keyword>
<dbReference type="OrthoDB" id="4939572at2759"/>
<dbReference type="EMBL" id="JAIZPD010000001">
    <property type="protein sequence ID" value="KAH0968143.1"/>
    <property type="molecule type" value="Genomic_DNA"/>
</dbReference>
<dbReference type="InterPro" id="IPR036397">
    <property type="entry name" value="RNaseH_sf"/>
</dbReference>
<dbReference type="Gene3D" id="3.60.10.10">
    <property type="entry name" value="Endonuclease/exonuclease/phosphatase"/>
    <property type="match status" value="1"/>
</dbReference>
<dbReference type="InterPro" id="IPR036691">
    <property type="entry name" value="Endo/exonu/phosph_ase_sf"/>
</dbReference>
<dbReference type="GeneID" id="68349914"/>
<comment type="caution">
    <text evidence="3">The sequence shown here is derived from an EMBL/GenBank/DDBJ whole genome shotgun (WGS) entry which is preliminary data.</text>
</comment>
<dbReference type="AlphaFoldDB" id="A0A9P8N5R7"/>
<dbReference type="GO" id="GO:0004523">
    <property type="term" value="F:RNA-DNA hybrid ribonuclease activity"/>
    <property type="evidence" value="ECO:0007669"/>
    <property type="project" value="InterPro"/>
</dbReference>
<dbReference type="PANTHER" id="PTHR33481">
    <property type="entry name" value="REVERSE TRANSCRIPTASE"/>
    <property type="match status" value="1"/>
</dbReference>
<sequence>MPHRGRLQRLSFLLAAWSPECEERKDIAQWAADKGLGLLTTPGEATHARGNTIDLAFANIPSADALIEEHLHTGSDHYTISITLPGGIPPPRTIARPRVSSEEEMKRFEELVRAGATALPRLAVEPRGLEAGRGAVSPTQEAADAAGRRPRKNARGTPWWNDQCGTAEVQTARRELRRARCWPQEDSRLQRHARGCGMRLHLYGQHLPGIDGITVRMLRRVWNHIGEAGAFDTVLRNRLLLRLRNRAGQQTWSGGQAAMEQRSARIRLEDITTPTTPLTCGLPQGSPASPILFLLYTVPIYSTGEPNSRFGYADDVATLIRGRSLQETAARATRAAGELIQWGADNGVVKEPQQDLRWLGVWYDRKLSFRTHVEKWAAKAMTAAGFLQNLSNTRRGIPPRSTRHAVTACVLPILYTAPMYETRRGPSTLQAARDFHSWLRVCPEDTLIVYTDGSQSEDGACGYGYSVWLGPSEVTYGSGRVLLAEVYDAEVEGALEGLRAALTWSPRTPDQQWPIVVCLDNTAAIRAIRGSPSISSQAAAEKFAEAAARHGDVSTRWCPGHTGIAGNERADQLAKEGCRAEGPDRSPTYANIKRQAKAAARRDFQDWWAAGPRAATRA</sequence>
<evidence type="ECO:0000256" key="1">
    <source>
        <dbReference type="SAM" id="MobiDB-lite"/>
    </source>
</evidence>
<gene>
    <name evidence="3" type="ORF">HRG_00785</name>
</gene>
<accession>A0A9P8N5R7</accession>
<evidence type="ECO:0000259" key="2">
    <source>
        <dbReference type="PROSITE" id="PS50879"/>
    </source>
</evidence>